<feature type="compositionally biased region" description="Low complexity" evidence="1">
    <location>
        <begin position="121"/>
        <end position="136"/>
    </location>
</feature>
<reference evidence="3 4" key="1">
    <citation type="submission" date="2017-09" db="EMBL/GenBank/DDBJ databases">
        <title>Draft Genome Sequence of Corynebacterium accolens AH4003.</title>
        <authorList>
            <person name="Chen Y."/>
            <person name="Oosthuysen W.F."/>
            <person name="Kelley S."/>
            <person name="Horswill A."/>
        </authorList>
    </citation>
    <scope>NUCLEOTIDE SEQUENCE [LARGE SCALE GENOMIC DNA]</scope>
    <source>
        <strain evidence="3 4">AH4003</strain>
    </source>
</reference>
<feature type="region of interest" description="Disordered" evidence="1">
    <location>
        <begin position="121"/>
        <end position="150"/>
    </location>
</feature>
<organism evidence="3 4">
    <name type="scientific">Corynebacterium accolens</name>
    <dbReference type="NCBI Taxonomy" id="38284"/>
    <lineage>
        <taxon>Bacteria</taxon>
        <taxon>Bacillati</taxon>
        <taxon>Actinomycetota</taxon>
        <taxon>Actinomycetes</taxon>
        <taxon>Mycobacteriales</taxon>
        <taxon>Corynebacteriaceae</taxon>
        <taxon>Corynebacterium</taxon>
    </lineage>
</organism>
<name>A0A2A4AIQ0_9CORY</name>
<evidence type="ECO:0000313" key="4">
    <source>
        <dbReference type="Proteomes" id="UP000218690"/>
    </source>
</evidence>
<dbReference type="AlphaFoldDB" id="A0A2A4AIQ0"/>
<keyword evidence="2" id="KW-0732">Signal</keyword>
<comment type="caution">
    <text evidence="3">The sequence shown here is derived from an EMBL/GenBank/DDBJ whole genome shotgun (WGS) entry which is preliminary data.</text>
</comment>
<proteinExistence type="predicted"/>
<feature type="region of interest" description="Disordered" evidence="1">
    <location>
        <begin position="49"/>
        <end position="78"/>
    </location>
</feature>
<feature type="chain" id="PRO_5012630229" evidence="2">
    <location>
        <begin position="30"/>
        <end position="217"/>
    </location>
</feature>
<evidence type="ECO:0000256" key="2">
    <source>
        <dbReference type="SAM" id="SignalP"/>
    </source>
</evidence>
<feature type="signal peptide" evidence="2">
    <location>
        <begin position="1"/>
        <end position="29"/>
    </location>
</feature>
<dbReference type="Proteomes" id="UP000218690">
    <property type="component" value="Unassembled WGS sequence"/>
</dbReference>
<evidence type="ECO:0000313" key="3">
    <source>
        <dbReference type="EMBL" id="PCC81958.1"/>
    </source>
</evidence>
<dbReference type="EMBL" id="NWBP01000034">
    <property type="protein sequence ID" value="PCC81958.1"/>
    <property type="molecule type" value="Genomic_DNA"/>
</dbReference>
<feature type="compositionally biased region" description="Low complexity" evidence="1">
    <location>
        <begin position="49"/>
        <end position="67"/>
    </location>
</feature>
<evidence type="ECO:0000256" key="1">
    <source>
        <dbReference type="SAM" id="MobiDB-lite"/>
    </source>
</evidence>
<protein>
    <submittedName>
        <fullName evidence="3">Uncharacterized protein</fullName>
    </submittedName>
</protein>
<accession>A0A2A4AIQ0</accession>
<sequence>MRSMNALRRATIAAALPAVVIAGAANATAAETTAADGAVTNPAAATTTGTTATAPAADGAATNPAADSDATGTANTAGIDADTPLNQLSSADPAALLQLGSSLLGGNRPDFSELLGGNTDAQAQAATTDGQAEAGDNAGENTDSNKENLPTGINALKHKAAQLEQEAGHKLFELDVNDSTHVHVGFAETYDLQKDAKALTALQQTAETNGITLTADR</sequence>
<gene>
    <name evidence="3" type="ORF">COM45_11135</name>
</gene>